<accession>A0AAP0MI76</accession>
<proteinExistence type="predicted"/>
<evidence type="ECO:0000313" key="1">
    <source>
        <dbReference type="EMBL" id="KAK9209885.1"/>
    </source>
</evidence>
<dbReference type="Proteomes" id="UP001428341">
    <property type="component" value="Unassembled WGS sequence"/>
</dbReference>
<sequence>MLWPLIEWESFNFRFMINEADELTLKTNIIGSAKISGTLLDEQDLAIYALDKVLNFDAPGVDEYVNR</sequence>
<name>A0AAP0MI76_9ROSI</name>
<comment type="caution">
    <text evidence="1">The sequence shown here is derived from an EMBL/GenBank/DDBJ whole genome shotgun (WGS) entry which is preliminary data.</text>
</comment>
<organism evidence="1 2">
    <name type="scientific">Citrus x changshan-huyou</name>
    <dbReference type="NCBI Taxonomy" id="2935761"/>
    <lineage>
        <taxon>Eukaryota</taxon>
        <taxon>Viridiplantae</taxon>
        <taxon>Streptophyta</taxon>
        <taxon>Embryophyta</taxon>
        <taxon>Tracheophyta</taxon>
        <taxon>Spermatophyta</taxon>
        <taxon>Magnoliopsida</taxon>
        <taxon>eudicotyledons</taxon>
        <taxon>Gunneridae</taxon>
        <taxon>Pentapetalae</taxon>
        <taxon>rosids</taxon>
        <taxon>malvids</taxon>
        <taxon>Sapindales</taxon>
        <taxon>Rutaceae</taxon>
        <taxon>Aurantioideae</taxon>
        <taxon>Citrus</taxon>
    </lineage>
</organism>
<dbReference type="EMBL" id="JBCGBO010000004">
    <property type="protein sequence ID" value="KAK9209885.1"/>
    <property type="molecule type" value="Genomic_DNA"/>
</dbReference>
<reference evidence="1 2" key="1">
    <citation type="submission" date="2024-05" db="EMBL/GenBank/DDBJ databases">
        <title>Haplotype-resolved chromosome-level genome assembly of Huyou (Citrus changshanensis).</title>
        <authorList>
            <person name="Miao C."/>
            <person name="Chen W."/>
            <person name="Wu Y."/>
            <person name="Wang L."/>
            <person name="Zhao S."/>
            <person name="Grierson D."/>
            <person name="Xu C."/>
            <person name="Chen K."/>
        </authorList>
    </citation>
    <scope>NUCLEOTIDE SEQUENCE [LARGE SCALE GENOMIC DNA]</scope>
    <source>
        <strain evidence="1">01-14</strain>
        <tissue evidence="1">Leaf</tissue>
    </source>
</reference>
<protein>
    <submittedName>
        <fullName evidence="1">Uncharacterized protein</fullName>
    </submittedName>
</protein>
<gene>
    <name evidence="1" type="ORF">WN944_002253</name>
</gene>
<evidence type="ECO:0000313" key="2">
    <source>
        <dbReference type="Proteomes" id="UP001428341"/>
    </source>
</evidence>
<dbReference type="AlphaFoldDB" id="A0AAP0MI76"/>
<keyword evidence="2" id="KW-1185">Reference proteome</keyword>